<dbReference type="PROSITE" id="PS51007">
    <property type="entry name" value="CYTC"/>
    <property type="match status" value="1"/>
</dbReference>
<dbReference type="InterPro" id="IPR015170">
    <property type="entry name" value="DUF1924_SHP"/>
</dbReference>
<dbReference type="SUPFAM" id="SSF46626">
    <property type="entry name" value="Cytochrome c"/>
    <property type="match status" value="1"/>
</dbReference>
<dbReference type="EMBL" id="JBDIVE010000001">
    <property type="protein sequence ID" value="MEN3067311.1"/>
    <property type="molecule type" value="Genomic_DNA"/>
</dbReference>
<evidence type="ECO:0000259" key="6">
    <source>
        <dbReference type="PROSITE" id="PS51007"/>
    </source>
</evidence>
<dbReference type="RefSeq" id="WP_345918079.1">
    <property type="nucleotide sequence ID" value="NZ_JBDIVE010000001.1"/>
</dbReference>
<evidence type="ECO:0000256" key="3">
    <source>
        <dbReference type="ARBA" id="ARBA00023004"/>
    </source>
</evidence>
<feature type="chain" id="PRO_5046670446" evidence="5">
    <location>
        <begin position="28"/>
        <end position="140"/>
    </location>
</feature>
<evidence type="ECO:0000256" key="4">
    <source>
        <dbReference type="PROSITE-ProRule" id="PRU00433"/>
    </source>
</evidence>
<comment type="caution">
    <text evidence="7">The sequence shown here is derived from an EMBL/GenBank/DDBJ whole genome shotgun (WGS) entry which is preliminary data.</text>
</comment>
<evidence type="ECO:0000256" key="2">
    <source>
        <dbReference type="ARBA" id="ARBA00022723"/>
    </source>
</evidence>
<dbReference type="Proteomes" id="UP001410394">
    <property type="component" value="Unassembled WGS sequence"/>
</dbReference>
<organism evidence="7 8">
    <name type="scientific">Uliginosibacterium sediminicola</name>
    <dbReference type="NCBI Taxonomy" id="2024550"/>
    <lineage>
        <taxon>Bacteria</taxon>
        <taxon>Pseudomonadati</taxon>
        <taxon>Pseudomonadota</taxon>
        <taxon>Betaproteobacteria</taxon>
        <taxon>Rhodocyclales</taxon>
        <taxon>Zoogloeaceae</taxon>
        <taxon>Uliginosibacterium</taxon>
    </lineage>
</organism>
<proteinExistence type="predicted"/>
<accession>A0ABU9YUA7</accession>
<protein>
    <submittedName>
        <fullName evidence="7">DUF1924 domain-containing protein</fullName>
    </submittedName>
</protein>
<dbReference type="Pfam" id="PF09086">
    <property type="entry name" value="DUF1924"/>
    <property type="match status" value="1"/>
</dbReference>
<evidence type="ECO:0000313" key="8">
    <source>
        <dbReference type="Proteomes" id="UP001410394"/>
    </source>
</evidence>
<keyword evidence="8" id="KW-1185">Reference proteome</keyword>
<name>A0ABU9YUA7_9RHOO</name>
<feature type="signal peptide" evidence="5">
    <location>
        <begin position="1"/>
        <end position="27"/>
    </location>
</feature>
<keyword evidence="5" id="KW-0732">Signal</keyword>
<reference evidence="7 8" key="1">
    <citation type="journal article" date="2018" name="Int. J. Syst. Evol. Microbiol.">
        <title>Uliginosibacterium sediminicola sp. nov., isolated from freshwater sediment.</title>
        <authorList>
            <person name="Hwang W.M."/>
            <person name="Kim S.M."/>
            <person name="Kang K."/>
            <person name="Ahn T.Y."/>
        </authorList>
    </citation>
    <scope>NUCLEOTIDE SEQUENCE [LARGE SCALE GENOMIC DNA]</scope>
    <source>
        <strain evidence="7 8">M1-21</strain>
    </source>
</reference>
<gene>
    <name evidence="7" type="ORF">ABDB84_02400</name>
</gene>
<keyword evidence="1 4" id="KW-0349">Heme</keyword>
<evidence type="ECO:0000256" key="1">
    <source>
        <dbReference type="ARBA" id="ARBA00022617"/>
    </source>
</evidence>
<sequence length="140" mass="14856">MSSLVSAVLRTACMVSVLASAISPALAETPQQILSSYETAARSQTPAFAASAARGGVFFRNKHGHDWSCSSCHTDNPAATGQHIVTGKTIQPMAVAANAERLTQPAKVEKWITRNCKDVVGRECTPGEKADVVVFLINSR</sequence>
<feature type="domain" description="Cytochrome c" evidence="6">
    <location>
        <begin position="50"/>
        <end position="140"/>
    </location>
</feature>
<dbReference type="Gene3D" id="1.10.760.10">
    <property type="entry name" value="Cytochrome c-like domain"/>
    <property type="match status" value="1"/>
</dbReference>
<dbReference type="InterPro" id="IPR036909">
    <property type="entry name" value="Cyt_c-like_dom_sf"/>
</dbReference>
<keyword evidence="3 4" id="KW-0408">Iron</keyword>
<dbReference type="InterPro" id="IPR009056">
    <property type="entry name" value="Cyt_c-like_dom"/>
</dbReference>
<evidence type="ECO:0000313" key="7">
    <source>
        <dbReference type="EMBL" id="MEN3067311.1"/>
    </source>
</evidence>
<keyword evidence="2 4" id="KW-0479">Metal-binding</keyword>
<evidence type="ECO:0000256" key="5">
    <source>
        <dbReference type="SAM" id="SignalP"/>
    </source>
</evidence>